<feature type="transmembrane region" description="Helical" evidence="1">
    <location>
        <begin position="79"/>
        <end position="101"/>
    </location>
</feature>
<protein>
    <submittedName>
        <fullName evidence="2">Uncharacterized protein</fullName>
    </submittedName>
</protein>
<accession>A0A8X6QM44</accession>
<keyword evidence="1" id="KW-0472">Membrane</keyword>
<keyword evidence="3" id="KW-1185">Reference proteome</keyword>
<dbReference type="AlphaFoldDB" id="A0A8X6QM44"/>
<keyword evidence="1" id="KW-1133">Transmembrane helix</keyword>
<comment type="caution">
    <text evidence="2">The sequence shown here is derived from an EMBL/GenBank/DDBJ whole genome shotgun (WGS) entry which is preliminary data.</text>
</comment>
<sequence>MGAAGTIWVNRTQNCPLEDIKSIKKKNRSSNFQNSKNLRMARWNDNSVVILASKQYSFEPVAKTKRWSNNDKKIIRDRYINGILCLNIINLWEAPIIWIKIFLSTGVPHGLKMMVATFLFTLEVPIQNALLLYRLCPSNNCNKIDLLQFRREICQIYFSNYKKRPNNSLATGKPKTLSKRVSDDVRNII</sequence>
<dbReference type="PANTHER" id="PTHR47055:SF3">
    <property type="entry name" value="PHORBOL-ESTER_DAG-TYPE DOMAIN-CONTAINING PROTEIN"/>
    <property type="match status" value="1"/>
</dbReference>
<organism evidence="2 3">
    <name type="scientific">Nephila pilipes</name>
    <name type="common">Giant wood spider</name>
    <name type="synonym">Nephila maculata</name>
    <dbReference type="NCBI Taxonomy" id="299642"/>
    <lineage>
        <taxon>Eukaryota</taxon>
        <taxon>Metazoa</taxon>
        <taxon>Ecdysozoa</taxon>
        <taxon>Arthropoda</taxon>
        <taxon>Chelicerata</taxon>
        <taxon>Arachnida</taxon>
        <taxon>Araneae</taxon>
        <taxon>Araneomorphae</taxon>
        <taxon>Entelegynae</taxon>
        <taxon>Araneoidea</taxon>
        <taxon>Nephilidae</taxon>
        <taxon>Nephila</taxon>
    </lineage>
</organism>
<reference evidence="2" key="1">
    <citation type="submission" date="2020-08" db="EMBL/GenBank/DDBJ databases">
        <title>Multicomponent nature underlies the extraordinary mechanical properties of spider dragline silk.</title>
        <authorList>
            <person name="Kono N."/>
            <person name="Nakamura H."/>
            <person name="Mori M."/>
            <person name="Yoshida Y."/>
            <person name="Ohtoshi R."/>
            <person name="Malay A.D."/>
            <person name="Moran D.A.P."/>
            <person name="Tomita M."/>
            <person name="Numata K."/>
            <person name="Arakawa K."/>
        </authorList>
    </citation>
    <scope>NUCLEOTIDE SEQUENCE</scope>
</reference>
<dbReference type="PANTHER" id="PTHR47055">
    <property type="entry name" value="DDE_TNP_1_7 DOMAIN-CONTAINING PROTEIN"/>
    <property type="match status" value="1"/>
</dbReference>
<dbReference type="InterPro" id="IPR052638">
    <property type="entry name" value="PiggyBac_TE-derived"/>
</dbReference>
<name>A0A8X6QM44_NEPPI</name>
<evidence type="ECO:0000256" key="1">
    <source>
        <dbReference type="SAM" id="Phobius"/>
    </source>
</evidence>
<feature type="transmembrane region" description="Helical" evidence="1">
    <location>
        <begin position="113"/>
        <end position="133"/>
    </location>
</feature>
<gene>
    <name evidence="2" type="ORF">NPIL_197571</name>
</gene>
<keyword evidence="1" id="KW-0812">Transmembrane</keyword>
<dbReference type="OrthoDB" id="6429039at2759"/>
<evidence type="ECO:0000313" key="2">
    <source>
        <dbReference type="EMBL" id="GFU26290.1"/>
    </source>
</evidence>
<dbReference type="EMBL" id="BMAW01128574">
    <property type="protein sequence ID" value="GFU26290.1"/>
    <property type="molecule type" value="Genomic_DNA"/>
</dbReference>
<evidence type="ECO:0000313" key="3">
    <source>
        <dbReference type="Proteomes" id="UP000887013"/>
    </source>
</evidence>
<dbReference type="Proteomes" id="UP000887013">
    <property type="component" value="Unassembled WGS sequence"/>
</dbReference>
<proteinExistence type="predicted"/>
<dbReference type="GO" id="GO:0043565">
    <property type="term" value="F:sequence-specific DNA binding"/>
    <property type="evidence" value="ECO:0007669"/>
    <property type="project" value="TreeGrafter"/>
</dbReference>